<evidence type="ECO:0000313" key="2">
    <source>
        <dbReference type="EMBL" id="KAK5999399.1"/>
    </source>
</evidence>
<feature type="region of interest" description="Disordered" evidence="1">
    <location>
        <begin position="37"/>
        <end position="60"/>
    </location>
</feature>
<comment type="caution">
    <text evidence="2">The sequence shown here is derived from an EMBL/GenBank/DDBJ whole genome shotgun (WGS) entry which is preliminary data.</text>
</comment>
<protein>
    <recommendedName>
        <fullName evidence="4">Cryptic loci regulator 2 N-terminal domain-containing protein</fullName>
    </recommendedName>
</protein>
<evidence type="ECO:0000256" key="1">
    <source>
        <dbReference type="SAM" id="MobiDB-lite"/>
    </source>
</evidence>
<feature type="region of interest" description="Disordered" evidence="1">
    <location>
        <begin position="129"/>
        <end position="226"/>
    </location>
</feature>
<reference evidence="2 3" key="1">
    <citation type="submission" date="2023-11" db="EMBL/GenBank/DDBJ databases">
        <title>Draft genome sequence and annotation of the polyextremotolerant black yeast-like fungus Aureobasidium pullulans NRRL 62042.</title>
        <authorList>
            <person name="Dielentheis-Frenken M.R.E."/>
            <person name="Wibberg D."/>
            <person name="Blank L.M."/>
            <person name="Tiso T."/>
        </authorList>
    </citation>
    <scope>NUCLEOTIDE SEQUENCE [LARGE SCALE GENOMIC DNA]</scope>
    <source>
        <strain evidence="2 3">NRRL 62042</strain>
    </source>
</reference>
<gene>
    <name evidence="2" type="ORF">QM012_005524</name>
</gene>
<feature type="compositionally biased region" description="Polar residues" evidence="1">
    <location>
        <begin position="207"/>
        <end position="226"/>
    </location>
</feature>
<dbReference type="Proteomes" id="UP001341245">
    <property type="component" value="Unassembled WGS sequence"/>
</dbReference>
<evidence type="ECO:0000313" key="3">
    <source>
        <dbReference type="Proteomes" id="UP001341245"/>
    </source>
</evidence>
<organism evidence="2 3">
    <name type="scientific">Aureobasidium pullulans</name>
    <name type="common">Black yeast</name>
    <name type="synonym">Pullularia pullulans</name>
    <dbReference type="NCBI Taxonomy" id="5580"/>
    <lineage>
        <taxon>Eukaryota</taxon>
        <taxon>Fungi</taxon>
        <taxon>Dikarya</taxon>
        <taxon>Ascomycota</taxon>
        <taxon>Pezizomycotina</taxon>
        <taxon>Dothideomycetes</taxon>
        <taxon>Dothideomycetidae</taxon>
        <taxon>Dothideales</taxon>
        <taxon>Saccotheciaceae</taxon>
        <taxon>Aureobasidium</taxon>
    </lineage>
</organism>
<feature type="region of interest" description="Disordered" evidence="1">
    <location>
        <begin position="1"/>
        <end position="25"/>
    </location>
</feature>
<proteinExistence type="predicted"/>
<evidence type="ECO:0008006" key="4">
    <source>
        <dbReference type="Google" id="ProtNLM"/>
    </source>
</evidence>
<feature type="compositionally biased region" description="Low complexity" evidence="1">
    <location>
        <begin position="37"/>
        <end position="46"/>
    </location>
</feature>
<sequence>MSQGSESPLFCREDTPPRSGVPPGYVSIRPLLLQRQQSLSSQQSLSNTAIEDDAPPSETDAASIALDSDFAQETSLLASQVEPIVEERHEEEPIARDQVWQTASFARHHSKSQMFIGETPQQVVEFAQPQHGSAGHESSLFNKEDTPPRSGVPPGYLSMRSVTGRRARRIPSPVGRSIPAIPEESHGSHSRPKRTAPLAPPLRHRPSSYSVSTAPTPNSHSTQPIAQQQRSILPYVFQPSSVPQTPMESTLAEPLITKWQARSGAANYPKYSPVTTTTTEGVYTLTDAQVYWNARGRPQCFKIGCDNNQGIGYSTGISRDEHIANSRFHKEVSHLWFEQTKRGHQNGRDYPLL</sequence>
<name>A0ABR0T4Y0_AURPU</name>
<dbReference type="EMBL" id="JASGXD010000025">
    <property type="protein sequence ID" value="KAK5999399.1"/>
    <property type="molecule type" value="Genomic_DNA"/>
</dbReference>
<keyword evidence="3" id="KW-1185">Reference proteome</keyword>
<accession>A0ABR0T4Y0</accession>